<sequence>MKHYLIRIPGGYPYAGIINGRYYFNFSLLYSIYRLLMKPEDALHRTEELLGKIPGEISIPEIYFSKLSLAKMFFENLKWEYKYVRLKRQISEYIDTT</sequence>
<accession>A0A8A0RKT0</accession>
<dbReference type="AlphaFoldDB" id="A0A8A0RKT0"/>
<keyword evidence="2" id="KW-1185">Reference proteome</keyword>
<dbReference type="Proteomes" id="UP000662904">
    <property type="component" value="Chromosome"/>
</dbReference>
<dbReference type="EMBL" id="CP059066">
    <property type="protein sequence ID" value="QSQ08228.1"/>
    <property type="molecule type" value="Genomic_DNA"/>
</dbReference>
<evidence type="ECO:0000313" key="2">
    <source>
        <dbReference type="Proteomes" id="UP000662904"/>
    </source>
</evidence>
<name>A0A8A0RKT0_9FIRM</name>
<reference evidence="1" key="1">
    <citation type="submission" date="2020-07" db="EMBL/GenBank/DDBJ databases">
        <title>Koleobacter methoxysyntrophicus gen. nov., sp. nov., a novel anaerobic bacterium isolated from deep subsurface oil field and proposal of Koleobacterales ord. nov. in the phylum Firmicutes.</title>
        <authorList>
            <person name="Sakamoto S."/>
            <person name="Tamaki H."/>
        </authorList>
    </citation>
    <scope>NUCLEOTIDE SEQUENCE</scope>
    <source>
        <strain evidence="1">NRmbB1</strain>
    </source>
</reference>
<gene>
    <name evidence="1" type="ORF">H0A61_00548</name>
</gene>
<organism evidence="1 2">
    <name type="scientific">Koleobacter methoxysyntrophicus</name>
    <dbReference type="NCBI Taxonomy" id="2751313"/>
    <lineage>
        <taxon>Bacteria</taxon>
        <taxon>Bacillati</taxon>
        <taxon>Bacillota</taxon>
        <taxon>Clostridia</taxon>
        <taxon>Koleobacterales</taxon>
        <taxon>Koleobacteraceae</taxon>
        <taxon>Koleobacter</taxon>
    </lineage>
</organism>
<dbReference type="KEGG" id="kme:H0A61_00548"/>
<protein>
    <submittedName>
        <fullName evidence="1">Uncharacterized protein</fullName>
    </submittedName>
</protein>
<evidence type="ECO:0000313" key="1">
    <source>
        <dbReference type="EMBL" id="QSQ08228.1"/>
    </source>
</evidence>
<proteinExistence type="predicted"/>